<dbReference type="InterPro" id="IPR045851">
    <property type="entry name" value="AMP-bd_C_sf"/>
</dbReference>
<proteinExistence type="inferred from homology"/>
<evidence type="ECO:0000313" key="4">
    <source>
        <dbReference type="EMBL" id="CAI3956855.1"/>
    </source>
</evidence>
<accession>A0ABM9HU14</accession>
<keyword evidence="5" id="KW-1185">Reference proteome</keyword>
<dbReference type="Gene3D" id="3.30.300.30">
    <property type="match status" value="1"/>
</dbReference>
<dbReference type="GO" id="GO:0016874">
    <property type="term" value="F:ligase activity"/>
    <property type="evidence" value="ECO:0007669"/>
    <property type="project" value="UniProtKB-KW"/>
</dbReference>
<dbReference type="Gene3D" id="3.40.50.12780">
    <property type="entry name" value="N-terminal domain of ligase-like"/>
    <property type="match status" value="1"/>
</dbReference>
<dbReference type="EMBL" id="CAMXCH010000006">
    <property type="protein sequence ID" value="CAI3956855.1"/>
    <property type="molecule type" value="Genomic_DNA"/>
</dbReference>
<comment type="similarity">
    <text evidence="1">Belongs to the ATP-dependent AMP-binding enzyme family.</text>
</comment>
<comment type="caution">
    <text evidence="4">The sequence shown here is derived from an EMBL/GenBank/DDBJ whole genome shotgun (WGS) entry which is preliminary data.</text>
</comment>
<dbReference type="SUPFAM" id="SSF56801">
    <property type="entry name" value="Acetyl-CoA synthetase-like"/>
    <property type="match status" value="1"/>
</dbReference>
<organism evidence="4 5">
    <name type="scientific">Commensalibacter papalotli</name>
    <name type="common">ex Botero et al. 2024</name>
    <dbReference type="NCBI Taxonomy" id="2972766"/>
    <lineage>
        <taxon>Bacteria</taxon>
        <taxon>Pseudomonadati</taxon>
        <taxon>Pseudomonadota</taxon>
        <taxon>Alphaproteobacteria</taxon>
        <taxon>Acetobacterales</taxon>
        <taxon>Acetobacteraceae</taxon>
    </lineage>
</organism>
<evidence type="ECO:0000313" key="5">
    <source>
        <dbReference type="Proteomes" id="UP001154272"/>
    </source>
</evidence>
<gene>
    <name evidence="4" type="ORF">R83534S58_LOCUS2056</name>
</gene>
<evidence type="ECO:0000256" key="1">
    <source>
        <dbReference type="ARBA" id="ARBA00006432"/>
    </source>
</evidence>
<reference evidence="4" key="1">
    <citation type="submission" date="2022-10" db="EMBL/GenBank/DDBJ databases">
        <authorList>
            <person name="Botero Cardona J."/>
        </authorList>
    </citation>
    <scope>NUCLEOTIDE SEQUENCE</scope>
    <source>
        <strain evidence="4">R-83534</strain>
    </source>
</reference>
<dbReference type="PANTHER" id="PTHR24096">
    <property type="entry name" value="LONG-CHAIN-FATTY-ACID--COA LIGASE"/>
    <property type="match status" value="1"/>
</dbReference>
<feature type="domain" description="AMP-dependent synthetase/ligase" evidence="3">
    <location>
        <begin position="14"/>
        <end position="352"/>
    </location>
</feature>
<dbReference type="Proteomes" id="UP001154272">
    <property type="component" value="Unassembled WGS sequence"/>
</dbReference>
<dbReference type="PANTHER" id="PTHR24096:SF149">
    <property type="entry name" value="AMP-BINDING DOMAIN-CONTAINING PROTEIN-RELATED"/>
    <property type="match status" value="1"/>
</dbReference>
<dbReference type="InterPro" id="IPR000873">
    <property type="entry name" value="AMP-dep_synth/lig_dom"/>
</dbReference>
<dbReference type="RefSeq" id="WP_282024708.1">
    <property type="nucleotide sequence ID" value="NZ_CAMXCH010000006.1"/>
</dbReference>
<sequence>MMETCLIMYDRFIEHVARIAPNKVAMLSFDGSVTFAKMDADINRLARELLNTLTPLPKIVAVSYQQMHPHWMLLMALSRLGIATASVADDSLIAAKEVSVLKPDLIISDALFDIETQAQVRVLDLEWYSKVVEGPEVEPVRLTLDADRVVRIAISAGTSADRHRIDFTARMLEVAILRMAEQEYIAWVGTEKVERFPVLLPTLGFGSIHGFLSTLSIWSVCGIVLMVDREQYPAAITMLKPSLMVISPSQLQAILENMPVDIPPVKDLRLVISAGHFPKELREAVKARLTEHMRILYVTSESGIIAGAHITQVTHDDMAGWIMPWVDVQIVDDQDNILSFGEVGNIRIKSADIIDHFYEDEEATKRQFRDGWFYPGDLGILDENGCLRIFGRVDELYNFGGDKFYANKIDQILRVVPGVEDIALFSMPNSSGVPEPWLAIVRGDGFDVDKVSAVLEKNFHNLPNIRVMWVNQIPRDLTDRVLRYQLSMAATQQYVATKK</sequence>
<evidence type="ECO:0000256" key="2">
    <source>
        <dbReference type="ARBA" id="ARBA00022598"/>
    </source>
</evidence>
<dbReference type="Pfam" id="PF00501">
    <property type="entry name" value="AMP-binding"/>
    <property type="match status" value="1"/>
</dbReference>
<dbReference type="InterPro" id="IPR042099">
    <property type="entry name" value="ANL_N_sf"/>
</dbReference>
<name>A0ABM9HU14_9PROT</name>
<evidence type="ECO:0000259" key="3">
    <source>
        <dbReference type="Pfam" id="PF00501"/>
    </source>
</evidence>
<protein>
    <submittedName>
        <fullName evidence="4">O-succinylbenzoic acid-CoA ligase MenE or related acyl-CoA synthetase (AMP-forming) (MenE/FadK) (PDB:5EY9) (PUBMED:25151136)</fullName>
    </submittedName>
</protein>
<keyword evidence="2 4" id="KW-0436">Ligase</keyword>